<name>A0A6A0B3D2_9LACT</name>
<accession>A0A6A0B3D2</accession>
<proteinExistence type="predicted"/>
<evidence type="ECO:0008006" key="3">
    <source>
        <dbReference type="Google" id="ProtNLM"/>
    </source>
</evidence>
<evidence type="ECO:0000313" key="1">
    <source>
        <dbReference type="EMBL" id="GFH39830.1"/>
    </source>
</evidence>
<dbReference type="Proteomes" id="UP000475928">
    <property type="component" value="Unassembled WGS sequence"/>
</dbReference>
<evidence type="ECO:0000313" key="2">
    <source>
        <dbReference type="Proteomes" id="UP000475928"/>
    </source>
</evidence>
<sequence length="82" mass="10004">MTSLKYKDPQQIFWENVERYSAEYNISVKKALMDISSSRTTVNRRYNNYINKTFPESLPMVMRDLIKYFNLQYIDLFEDWSD</sequence>
<organism evidence="1 2">
    <name type="scientific">Pseudolactococcus insecticola</name>
    <dbReference type="NCBI Taxonomy" id="2709158"/>
    <lineage>
        <taxon>Bacteria</taxon>
        <taxon>Bacillati</taxon>
        <taxon>Bacillota</taxon>
        <taxon>Bacilli</taxon>
        <taxon>Lactobacillales</taxon>
        <taxon>Streptococcaceae</taxon>
        <taxon>Pseudolactococcus</taxon>
    </lineage>
</organism>
<gene>
    <name evidence="1" type="ORF">Hs20B_02280</name>
</gene>
<dbReference type="AlphaFoldDB" id="A0A6A0B3D2"/>
<dbReference type="RefSeq" id="WP_172354773.1">
    <property type="nucleotide sequence ID" value="NZ_BLLH01000001.1"/>
</dbReference>
<keyword evidence="2" id="KW-1185">Reference proteome</keyword>
<dbReference type="EMBL" id="BLLH01000001">
    <property type="protein sequence ID" value="GFH39830.1"/>
    <property type="molecule type" value="Genomic_DNA"/>
</dbReference>
<protein>
    <recommendedName>
        <fullName evidence="3">Transcriptional regulator</fullName>
    </recommendedName>
</protein>
<comment type="caution">
    <text evidence="1">The sequence shown here is derived from an EMBL/GenBank/DDBJ whole genome shotgun (WGS) entry which is preliminary data.</text>
</comment>
<reference evidence="1 2" key="1">
    <citation type="submission" date="2020-02" db="EMBL/GenBank/DDBJ databases">
        <title>Draft genome sequence of Lactococcus sp. Hs20B0-1.</title>
        <authorList>
            <person name="Noda S."/>
            <person name="Yuki M."/>
            <person name="Ohkuma M."/>
        </authorList>
    </citation>
    <scope>NUCLEOTIDE SEQUENCE [LARGE SCALE GENOMIC DNA]</scope>
    <source>
        <strain evidence="1 2">Hs20B0-1</strain>
    </source>
</reference>